<keyword evidence="5 8" id="KW-0812">Transmembrane</keyword>
<dbReference type="Pfam" id="PF02652">
    <property type="entry name" value="Lactate_perm"/>
    <property type="match status" value="1"/>
</dbReference>
<evidence type="ECO:0000256" key="6">
    <source>
        <dbReference type="ARBA" id="ARBA00022989"/>
    </source>
</evidence>
<evidence type="ECO:0000256" key="3">
    <source>
        <dbReference type="ARBA" id="ARBA00022448"/>
    </source>
</evidence>
<feature type="transmembrane region" description="Helical" evidence="8">
    <location>
        <begin position="430"/>
        <end position="451"/>
    </location>
</feature>
<keyword evidence="7 8" id="KW-0472">Membrane</keyword>
<evidence type="ECO:0000256" key="1">
    <source>
        <dbReference type="ARBA" id="ARBA00004651"/>
    </source>
</evidence>
<evidence type="ECO:0000256" key="4">
    <source>
        <dbReference type="ARBA" id="ARBA00022475"/>
    </source>
</evidence>
<name>A0A4Y8X2P0_9MICC</name>
<comment type="similarity">
    <text evidence="2 8">Belongs to the lactate permease family.</text>
</comment>
<feature type="transmembrane region" description="Helical" evidence="8">
    <location>
        <begin position="253"/>
        <end position="270"/>
    </location>
</feature>
<accession>A0A4Y8X2P0</accession>
<dbReference type="PANTHER" id="PTHR30003">
    <property type="entry name" value="L-LACTATE PERMEASE"/>
    <property type="match status" value="1"/>
</dbReference>
<keyword evidence="10" id="KW-1185">Reference proteome</keyword>
<comment type="caution">
    <text evidence="9">The sequence shown here is derived from an EMBL/GenBank/DDBJ whole genome shotgun (WGS) entry which is preliminary data.</text>
</comment>
<dbReference type="InterPro" id="IPR003804">
    <property type="entry name" value="Lactate_perm"/>
</dbReference>
<evidence type="ECO:0000256" key="5">
    <source>
        <dbReference type="ARBA" id="ARBA00022692"/>
    </source>
</evidence>
<dbReference type="NCBIfam" id="TIGR00795">
    <property type="entry name" value="lctP"/>
    <property type="match status" value="1"/>
</dbReference>
<keyword evidence="6 8" id="KW-1133">Transmembrane helix</keyword>
<protein>
    <recommendedName>
        <fullName evidence="8">L-lactate permease</fullName>
    </recommendedName>
</protein>
<dbReference type="Proteomes" id="UP000560081">
    <property type="component" value="Unassembled WGS sequence"/>
</dbReference>
<feature type="transmembrane region" description="Helical" evidence="8">
    <location>
        <begin position="160"/>
        <end position="180"/>
    </location>
</feature>
<comment type="function">
    <text evidence="8">Uptake of L-lactate across the membrane. Can also transport D-lactate and glycolate.</text>
</comment>
<evidence type="ECO:0000313" key="10">
    <source>
        <dbReference type="Proteomes" id="UP000560081"/>
    </source>
</evidence>
<feature type="transmembrane region" description="Helical" evidence="8">
    <location>
        <begin position="358"/>
        <end position="380"/>
    </location>
</feature>
<dbReference type="AlphaFoldDB" id="A0A4Y8X2P0"/>
<dbReference type="GO" id="GO:0005886">
    <property type="term" value="C:plasma membrane"/>
    <property type="evidence" value="ECO:0007669"/>
    <property type="project" value="UniProtKB-SubCell"/>
</dbReference>
<dbReference type="PANTHER" id="PTHR30003:SF0">
    <property type="entry name" value="GLYCOLATE PERMEASE GLCA-RELATED"/>
    <property type="match status" value="1"/>
</dbReference>
<keyword evidence="3 8" id="KW-0813">Transport</keyword>
<dbReference type="EMBL" id="JACHMC010000001">
    <property type="protein sequence ID" value="MBB4881885.1"/>
    <property type="molecule type" value="Genomic_DNA"/>
</dbReference>
<feature type="transmembrane region" description="Helical" evidence="8">
    <location>
        <begin position="227"/>
        <end position="247"/>
    </location>
</feature>
<feature type="transmembrane region" description="Helical" evidence="8">
    <location>
        <begin position="192"/>
        <end position="215"/>
    </location>
</feature>
<proteinExistence type="inferred from homology"/>
<evidence type="ECO:0000256" key="7">
    <source>
        <dbReference type="ARBA" id="ARBA00023136"/>
    </source>
</evidence>
<keyword evidence="4 8" id="KW-1003">Cell membrane</keyword>
<evidence type="ECO:0000256" key="8">
    <source>
        <dbReference type="RuleBase" id="RU365092"/>
    </source>
</evidence>
<evidence type="ECO:0000313" key="9">
    <source>
        <dbReference type="EMBL" id="MBB4881885.1"/>
    </source>
</evidence>
<reference evidence="9 10" key="1">
    <citation type="submission" date="2020-08" db="EMBL/GenBank/DDBJ databases">
        <title>Sequencing the genomes of 1000 actinobacteria strains.</title>
        <authorList>
            <person name="Klenk H.-P."/>
        </authorList>
    </citation>
    <scope>NUCLEOTIDE SEQUENCE [LARGE SCALE GENOMIC DNA]</scope>
    <source>
        <strain evidence="9 10">DSM 19079</strain>
    </source>
</reference>
<feature type="transmembrane region" description="Helical" evidence="8">
    <location>
        <begin position="298"/>
        <end position="318"/>
    </location>
</feature>
<feature type="transmembrane region" description="Helical" evidence="8">
    <location>
        <begin position="523"/>
        <end position="549"/>
    </location>
</feature>
<feature type="transmembrane region" description="Helical" evidence="8">
    <location>
        <begin position="136"/>
        <end position="153"/>
    </location>
</feature>
<dbReference type="OrthoDB" id="9761056at2"/>
<evidence type="ECO:0000256" key="2">
    <source>
        <dbReference type="ARBA" id="ARBA00010100"/>
    </source>
</evidence>
<feature type="transmembrane region" description="Helical" evidence="8">
    <location>
        <begin position="42"/>
        <end position="60"/>
    </location>
</feature>
<sequence>MQTYSAVPDAAGSLGLSAALGVLPLLTFFITLMLLKLKAWQSGLAALAVALGVAVVGFGMPAELALLSATQGAAFGLFPIVWIVVMALWFYQVTVLSGRFEDMRAIFDSIGGGDIRIQAVLIAFCFGGLLEALAGFGAPVAITATMILALGIPPLRAATAVLLANTAPVAFGAVGIPITTAGTLTGIPAEHIGAIVGHQAPFVAILVPFLLVLIIDGARGVRQTWPALLVIGAAFALSIWFASTYFSYELTDVVAALVSMGTAVVMLRFWRPKGAAEARARLGVTDAPTASTLTPVRVWMALLPYIVVVTVFGLAKLVPPITAALSSATTNTPWPGLDGRLVDTAGAPIANTMYKAEWLASPGTLLLFAGLVMTVVYSVFDEGGRYRLGMGDAVAEIGRSFWRMRWSALTIMTVLSLAYVMNFSGQTIAMGTWVAGLGTAFVFLSPVLGWLGTAVTGSDTSANALFAKLQQTAAHNIGADPALLVAANTSGGVVGKMISPQSLAIAATAVSLEGRESEILRRVVGWSVGLLLLVCVIVYLQSTVLSWMLPAAP</sequence>
<dbReference type="GO" id="GO:0015295">
    <property type="term" value="F:solute:proton symporter activity"/>
    <property type="evidence" value="ECO:0007669"/>
    <property type="project" value="TreeGrafter"/>
</dbReference>
<feature type="transmembrane region" description="Helical" evidence="8">
    <location>
        <begin position="406"/>
        <end position="424"/>
    </location>
</feature>
<comment type="subcellular location">
    <subcellularLocation>
        <location evidence="1 8">Cell membrane</location>
        <topology evidence="1 8">Multi-pass membrane protein</topology>
    </subcellularLocation>
</comment>
<organism evidence="9 10">
    <name type="scientific">Micrococcus flavus</name>
    <dbReference type="NCBI Taxonomy" id="384602"/>
    <lineage>
        <taxon>Bacteria</taxon>
        <taxon>Bacillati</taxon>
        <taxon>Actinomycetota</taxon>
        <taxon>Actinomycetes</taxon>
        <taxon>Micrococcales</taxon>
        <taxon>Micrococcaceae</taxon>
        <taxon>Micrococcus</taxon>
    </lineage>
</organism>
<gene>
    <name evidence="9" type="ORF">BJ976_000236</name>
</gene>
<feature type="transmembrane region" description="Helical" evidence="8">
    <location>
        <begin position="72"/>
        <end position="93"/>
    </location>
</feature>
<dbReference type="RefSeq" id="WP_135029320.1">
    <property type="nucleotide sequence ID" value="NZ_BMLA01000003.1"/>
</dbReference>
<dbReference type="GO" id="GO:0015129">
    <property type="term" value="F:lactate transmembrane transporter activity"/>
    <property type="evidence" value="ECO:0007669"/>
    <property type="project" value="UniProtKB-UniRule"/>
</dbReference>
<feature type="transmembrane region" description="Helical" evidence="8">
    <location>
        <begin position="12"/>
        <end position="35"/>
    </location>
</feature>